<evidence type="ECO:0000256" key="10">
    <source>
        <dbReference type="ARBA" id="ARBA00022982"/>
    </source>
</evidence>
<dbReference type="GO" id="GO:0006120">
    <property type="term" value="P:mitochondrial electron transport, NADH to ubiquinone"/>
    <property type="evidence" value="ECO:0007669"/>
    <property type="project" value="InterPro"/>
</dbReference>
<geneLocation type="mitochondrion" evidence="21"/>
<keyword evidence="12 18" id="KW-0520">NAD</keyword>
<evidence type="ECO:0000256" key="14">
    <source>
        <dbReference type="ARBA" id="ARBA00023128"/>
    </source>
</evidence>
<evidence type="ECO:0000256" key="12">
    <source>
        <dbReference type="ARBA" id="ARBA00023027"/>
    </source>
</evidence>
<keyword evidence="5" id="KW-0813">Transport</keyword>
<feature type="transmembrane region" description="Helical" evidence="18">
    <location>
        <begin position="191"/>
        <end position="219"/>
    </location>
</feature>
<evidence type="ECO:0000256" key="7">
    <source>
        <dbReference type="ARBA" id="ARBA00022692"/>
    </source>
</evidence>
<feature type="transmembrane region" description="Helical" evidence="18">
    <location>
        <begin position="152"/>
        <end position="170"/>
    </location>
</feature>
<dbReference type="Pfam" id="PF00361">
    <property type="entry name" value="Proton_antipo_M"/>
    <property type="match status" value="1"/>
</dbReference>
<keyword evidence="7 18" id="KW-0812">Transmembrane</keyword>
<keyword evidence="11 18" id="KW-1133">Transmembrane helix</keyword>
<evidence type="ECO:0000256" key="13">
    <source>
        <dbReference type="ARBA" id="ARBA00023075"/>
    </source>
</evidence>
<feature type="transmembrane region" description="Helical" evidence="18">
    <location>
        <begin position="12"/>
        <end position="38"/>
    </location>
</feature>
<feature type="domain" description="NADH:quinone oxidoreductase/Mrp antiporter transmembrane" evidence="19">
    <location>
        <begin position="23"/>
        <end position="285"/>
    </location>
</feature>
<proteinExistence type="inferred from homology"/>
<feature type="transmembrane region" description="Helical" evidence="18">
    <location>
        <begin position="282"/>
        <end position="305"/>
    </location>
</feature>
<feature type="transmembrane region" description="Helical" evidence="18">
    <location>
        <begin position="92"/>
        <end position="115"/>
    </location>
</feature>
<evidence type="ECO:0000256" key="15">
    <source>
        <dbReference type="ARBA" id="ARBA00023136"/>
    </source>
</evidence>
<keyword evidence="14 18" id="KW-0496">Mitochondrion</keyword>
<evidence type="ECO:0000259" key="20">
    <source>
        <dbReference type="Pfam" id="PF06444"/>
    </source>
</evidence>
<dbReference type="Pfam" id="PF06444">
    <property type="entry name" value="NADH_dehy_S2_C"/>
    <property type="match status" value="1"/>
</dbReference>
<dbReference type="PANTHER" id="PTHR46552:SF1">
    <property type="entry name" value="NADH-UBIQUINONE OXIDOREDUCTASE CHAIN 2"/>
    <property type="match status" value="1"/>
</dbReference>
<evidence type="ECO:0000256" key="18">
    <source>
        <dbReference type="RuleBase" id="RU003403"/>
    </source>
</evidence>
<protein>
    <recommendedName>
        <fullName evidence="4 18">NADH-ubiquinone oxidoreductase chain 2</fullName>
        <ecNumber evidence="3 18">7.1.1.2</ecNumber>
    </recommendedName>
</protein>
<evidence type="ECO:0000259" key="19">
    <source>
        <dbReference type="Pfam" id="PF00361"/>
    </source>
</evidence>
<organism evidence="21">
    <name type="scientific">Thryonomys swinderianus</name>
    <name type="common">Greater cane rat</name>
    <name type="synonym">African grasscutter</name>
    <dbReference type="NCBI Taxonomy" id="10169"/>
    <lineage>
        <taxon>Eukaryota</taxon>
        <taxon>Metazoa</taxon>
        <taxon>Chordata</taxon>
        <taxon>Craniata</taxon>
        <taxon>Vertebrata</taxon>
        <taxon>Euteleostomi</taxon>
        <taxon>Mammalia</taxon>
        <taxon>Eutheria</taxon>
        <taxon>Euarchontoglires</taxon>
        <taxon>Glires</taxon>
        <taxon>Rodentia</taxon>
        <taxon>Hystricomorpha</taxon>
        <taxon>Thryonomyidae</taxon>
        <taxon>Thryonomys</taxon>
    </lineage>
</organism>
<dbReference type="GO" id="GO:0008137">
    <property type="term" value="F:NADH dehydrogenase (ubiquinone) activity"/>
    <property type="evidence" value="ECO:0007669"/>
    <property type="project" value="UniProtKB-EC"/>
</dbReference>
<dbReference type="InterPro" id="IPR010933">
    <property type="entry name" value="NADH_DH_su2_C"/>
</dbReference>
<comment type="catalytic activity">
    <reaction evidence="17 18">
        <text>a ubiquinone + NADH + 5 H(+)(in) = a ubiquinol + NAD(+) + 4 H(+)(out)</text>
        <dbReference type="Rhea" id="RHEA:29091"/>
        <dbReference type="Rhea" id="RHEA-COMP:9565"/>
        <dbReference type="Rhea" id="RHEA-COMP:9566"/>
        <dbReference type="ChEBI" id="CHEBI:15378"/>
        <dbReference type="ChEBI" id="CHEBI:16389"/>
        <dbReference type="ChEBI" id="CHEBI:17976"/>
        <dbReference type="ChEBI" id="CHEBI:57540"/>
        <dbReference type="ChEBI" id="CHEBI:57945"/>
        <dbReference type="EC" id="7.1.1.2"/>
    </reaction>
</comment>
<evidence type="ECO:0000256" key="5">
    <source>
        <dbReference type="ARBA" id="ARBA00022448"/>
    </source>
</evidence>
<evidence type="ECO:0000313" key="21">
    <source>
        <dbReference type="EMBL" id="CAC27800.1"/>
    </source>
</evidence>
<evidence type="ECO:0000256" key="3">
    <source>
        <dbReference type="ARBA" id="ARBA00012944"/>
    </source>
</evidence>
<evidence type="ECO:0000256" key="8">
    <source>
        <dbReference type="ARBA" id="ARBA00022792"/>
    </source>
</evidence>
<gene>
    <name evidence="21" type="primary">NADH2</name>
</gene>
<keyword evidence="8 18" id="KW-0999">Mitochondrion inner membrane</keyword>
<dbReference type="EMBL" id="AJ301644">
    <property type="protein sequence ID" value="CAC27800.1"/>
    <property type="molecule type" value="Genomic_DNA"/>
</dbReference>
<dbReference type="PANTHER" id="PTHR46552">
    <property type="entry name" value="NADH-UBIQUINONE OXIDOREDUCTASE CHAIN 2"/>
    <property type="match status" value="1"/>
</dbReference>
<evidence type="ECO:0000256" key="4">
    <source>
        <dbReference type="ARBA" id="ARBA00021008"/>
    </source>
</evidence>
<accession>Q9B6G1</accession>
<feature type="transmembrane region" description="Helical" evidence="18">
    <location>
        <begin position="59"/>
        <end position="80"/>
    </location>
</feature>
<evidence type="ECO:0000256" key="17">
    <source>
        <dbReference type="ARBA" id="ARBA00049551"/>
    </source>
</evidence>
<comment type="subcellular location">
    <subcellularLocation>
        <location evidence="1 18">Mitochondrion inner membrane</location>
        <topology evidence="1 18">Multi-pass membrane protein</topology>
    </subcellularLocation>
</comment>
<dbReference type="AlphaFoldDB" id="Q9B6G1"/>
<evidence type="ECO:0000256" key="11">
    <source>
        <dbReference type="ARBA" id="ARBA00022989"/>
    </source>
</evidence>
<keyword evidence="15 18" id="KW-0472">Membrane</keyword>
<evidence type="ECO:0000256" key="1">
    <source>
        <dbReference type="ARBA" id="ARBA00004448"/>
    </source>
</evidence>
<evidence type="ECO:0000256" key="6">
    <source>
        <dbReference type="ARBA" id="ARBA00022660"/>
    </source>
</evidence>
<dbReference type="InterPro" id="IPR003917">
    <property type="entry name" value="NADH_UbQ_OxRdtase_chain2"/>
</dbReference>
<evidence type="ECO:0000256" key="16">
    <source>
        <dbReference type="ARBA" id="ARBA00029481"/>
    </source>
</evidence>
<keyword evidence="10 18" id="KW-0249">Electron transport</keyword>
<evidence type="ECO:0000256" key="2">
    <source>
        <dbReference type="ARBA" id="ARBA00007012"/>
    </source>
</evidence>
<keyword evidence="9 18" id="KW-1278">Translocase</keyword>
<keyword evidence="6 18" id="KW-0679">Respiratory chain</keyword>
<keyword evidence="13 18" id="KW-0830">Ubiquinone</keyword>
<dbReference type="GO" id="GO:0005743">
    <property type="term" value="C:mitochondrial inner membrane"/>
    <property type="evidence" value="ECO:0007669"/>
    <property type="project" value="UniProtKB-SubCell"/>
</dbReference>
<feature type="transmembrane region" description="Helical" evidence="18">
    <location>
        <begin position="239"/>
        <end position="261"/>
    </location>
</feature>
<comment type="subunit">
    <text evidence="16">Core subunit of respiratory chain NADH dehydrogenase (Complex I) which is composed of 45 different subunits. Interacts with TMEM242.</text>
</comment>
<dbReference type="InterPro" id="IPR050175">
    <property type="entry name" value="Complex_I_Subunit_2"/>
</dbReference>
<name>Q9B6G1_THRSW</name>
<comment type="similarity">
    <text evidence="2 18">Belongs to the complex I subunit 2 family.</text>
</comment>
<reference evidence="21" key="1">
    <citation type="journal article" date="2001" name="Mol. Phylogenet. Evol.">
        <title>Molecular evidence of an African Phiomorpha-South American Caviomorpha clade and support for Hystricognathi based on the complete mitochondrial genome of the cane rat (Thryonomys swinderianus).</title>
        <authorList>
            <person name="Mouchaty S.K."/>
            <person name="Catzeflis F."/>
            <person name="Janke A."/>
            <person name="Arnason U."/>
        </authorList>
    </citation>
    <scope>NUCLEOTIDE SEQUENCE</scope>
</reference>
<sequence length="347" mass="39160">MNIMPNIILYSTLIMGTLITITSSHWILMWVGLEMGMFAMIPIMMDKKNPRSTEAATKYFLTQTTASMMLLMSIILTMLYSGNWEILHNNNLALNIIPLLALAMKMGLAPFHLWVPEVMQGIPLMAGMILLTWQKIAPLIIMIQIAPSLNNMITLSLAIMSILMGGWGGLNQTQLRKIMAYSSISHMGWMTAIMIYSTSIVLINLTIYIVLTLPMFMMFMYFPNTNTLTLSLNWNSMPLMTMLTLTVLLSLGGLPPLTGFLPKWMIIQEMINNNSITMPVTMAIMALLNLFFYMRLVYSTTLTLFPSTNNLKFKWTFQPSTTMPMITPLIIISTLLLPLAPIVTFLN</sequence>
<dbReference type="InterPro" id="IPR001750">
    <property type="entry name" value="ND/Mrp_TM"/>
</dbReference>
<comment type="function">
    <text evidence="18">Core subunit of the mitochondrial membrane respiratory chain NADH dehydrogenase (Complex I) which catalyzes electron transfer from NADH through the respiratory chain, using ubiquinone as an electron acceptor. Essential for the catalytic activity and assembly of complex I.</text>
</comment>
<feature type="domain" description="NADH dehydrogenase subunit 2 C-terminal" evidence="20">
    <location>
        <begin position="290"/>
        <end position="342"/>
    </location>
</feature>
<evidence type="ECO:0000256" key="9">
    <source>
        <dbReference type="ARBA" id="ARBA00022967"/>
    </source>
</evidence>
<dbReference type="EC" id="7.1.1.2" evidence="3 18"/>
<feature type="transmembrane region" description="Helical" evidence="18">
    <location>
        <begin position="325"/>
        <end position="346"/>
    </location>
</feature>
<dbReference type="PRINTS" id="PR01436">
    <property type="entry name" value="NADHDHGNASE2"/>
</dbReference>